<dbReference type="AlphaFoldDB" id="X1NQT0"/>
<name>X1NQT0_9ZZZZ</name>
<proteinExistence type="predicted"/>
<sequence>MTDIENAIADLSALILTEQATQDDILLHSALCECMDNEENL</sequence>
<protein>
    <submittedName>
        <fullName evidence="1">Uncharacterized protein</fullName>
    </submittedName>
</protein>
<accession>X1NQT0</accession>
<gene>
    <name evidence="1" type="ORF">S06H3_39906</name>
</gene>
<comment type="caution">
    <text evidence="1">The sequence shown here is derived from an EMBL/GenBank/DDBJ whole genome shotgun (WGS) entry which is preliminary data.</text>
</comment>
<organism evidence="1">
    <name type="scientific">marine sediment metagenome</name>
    <dbReference type="NCBI Taxonomy" id="412755"/>
    <lineage>
        <taxon>unclassified sequences</taxon>
        <taxon>metagenomes</taxon>
        <taxon>ecological metagenomes</taxon>
    </lineage>
</organism>
<evidence type="ECO:0000313" key="1">
    <source>
        <dbReference type="EMBL" id="GAI46417.1"/>
    </source>
</evidence>
<reference evidence="1" key="1">
    <citation type="journal article" date="2014" name="Front. Microbiol.">
        <title>High frequency of phylogenetically diverse reductive dehalogenase-homologous genes in deep subseafloor sedimentary metagenomes.</title>
        <authorList>
            <person name="Kawai M."/>
            <person name="Futagami T."/>
            <person name="Toyoda A."/>
            <person name="Takaki Y."/>
            <person name="Nishi S."/>
            <person name="Hori S."/>
            <person name="Arai W."/>
            <person name="Tsubouchi T."/>
            <person name="Morono Y."/>
            <person name="Uchiyama I."/>
            <person name="Ito T."/>
            <person name="Fujiyama A."/>
            <person name="Inagaki F."/>
            <person name="Takami H."/>
        </authorList>
    </citation>
    <scope>NUCLEOTIDE SEQUENCE</scope>
    <source>
        <strain evidence="1">Expedition CK06-06</strain>
    </source>
</reference>
<dbReference type="EMBL" id="BARV01024445">
    <property type="protein sequence ID" value="GAI46417.1"/>
    <property type="molecule type" value="Genomic_DNA"/>
</dbReference>